<protein>
    <submittedName>
        <fullName evidence="9">Cytochrome c551 peroxidase</fullName>
        <ecNumber evidence="9">1.11.1.5</ecNumber>
    </submittedName>
</protein>
<dbReference type="PROSITE" id="PS51007">
    <property type="entry name" value="CYTC"/>
    <property type="match status" value="2"/>
</dbReference>
<sequence>MKKNILIIGTMSAFIFMGCGSDNTTSNPVKLGDKLYHDKSLSKDKTMACATCHELDHGLIDPRPTNLSLGASLGDDLVSIADRNAPTASYAQFIPEFHFDEEEGLFIGGQFLDGRATNLKAQAKQPFLNPVEMNMPNEESVVARVQENASYVLSLKKIYGEDIFASTEKAYDAIADTIAQFEKSEKFAPFSSKFDKVMKGEATFTEAENRGFALFNGKAQCNACHPAEGTNAHFTDFSYDNLGVPVNHALRDANGVGSGFVDVGLYGNIAVNDKDLKGAFRVSTLRNIAVTAPYMHNGLFKDLATVIHFYNTRDVKGAMNPETGAGWEKGEVEATKNDEELGNLGLSAEDEADIVAFLRTLTDEKYEHLMP</sequence>
<keyword evidence="3" id="KW-0479">Metal-binding</keyword>
<evidence type="ECO:0000256" key="6">
    <source>
        <dbReference type="ARBA" id="ARBA00023002"/>
    </source>
</evidence>
<dbReference type="InterPro" id="IPR009056">
    <property type="entry name" value="Cyt_c-like_dom"/>
</dbReference>
<proteinExistence type="predicted"/>
<dbReference type="Gene3D" id="1.10.760.10">
    <property type="entry name" value="Cytochrome c-like domain"/>
    <property type="match status" value="2"/>
</dbReference>
<evidence type="ECO:0000256" key="4">
    <source>
        <dbReference type="ARBA" id="ARBA00022729"/>
    </source>
</evidence>
<evidence type="ECO:0000256" key="1">
    <source>
        <dbReference type="ARBA" id="ARBA00004418"/>
    </source>
</evidence>
<keyword evidence="4" id="KW-0732">Signal</keyword>
<dbReference type="PANTHER" id="PTHR30600:SF10">
    <property type="entry name" value="BLL6722 PROTEIN"/>
    <property type="match status" value="1"/>
</dbReference>
<dbReference type="GO" id="GO:0042597">
    <property type="term" value="C:periplasmic space"/>
    <property type="evidence" value="ECO:0007669"/>
    <property type="project" value="UniProtKB-SubCell"/>
</dbReference>
<comment type="subcellular location">
    <subcellularLocation>
        <location evidence="1">Periplasm</location>
    </subcellularLocation>
</comment>
<dbReference type="PROSITE" id="PS51257">
    <property type="entry name" value="PROKAR_LIPOPROTEIN"/>
    <property type="match status" value="1"/>
</dbReference>
<evidence type="ECO:0000256" key="3">
    <source>
        <dbReference type="ARBA" id="ARBA00022723"/>
    </source>
</evidence>
<evidence type="ECO:0000256" key="7">
    <source>
        <dbReference type="ARBA" id="ARBA00023004"/>
    </source>
</evidence>
<evidence type="ECO:0000259" key="8">
    <source>
        <dbReference type="PROSITE" id="PS51007"/>
    </source>
</evidence>
<dbReference type="GO" id="GO:0046872">
    <property type="term" value="F:metal ion binding"/>
    <property type="evidence" value="ECO:0007669"/>
    <property type="project" value="UniProtKB-KW"/>
</dbReference>
<dbReference type="InterPro" id="IPR004852">
    <property type="entry name" value="Di-haem_cyt_c_peroxidsae"/>
</dbReference>
<dbReference type="InterPro" id="IPR036909">
    <property type="entry name" value="Cyt_c-like_dom_sf"/>
</dbReference>
<dbReference type="SUPFAM" id="SSF46626">
    <property type="entry name" value="Cytochrome c"/>
    <property type="match status" value="2"/>
</dbReference>
<reference evidence="9" key="1">
    <citation type="submission" date="2016-10" db="EMBL/GenBank/DDBJ databases">
        <authorList>
            <person name="de Groot N.N."/>
        </authorList>
    </citation>
    <scope>NUCLEOTIDE SEQUENCE</scope>
</reference>
<evidence type="ECO:0000256" key="5">
    <source>
        <dbReference type="ARBA" id="ARBA00022764"/>
    </source>
</evidence>
<dbReference type="PANTHER" id="PTHR30600">
    <property type="entry name" value="CYTOCHROME C PEROXIDASE-RELATED"/>
    <property type="match status" value="1"/>
</dbReference>
<accession>A0A1W1BXL1</accession>
<dbReference type="Pfam" id="PF03150">
    <property type="entry name" value="CCP_MauG"/>
    <property type="match status" value="1"/>
</dbReference>
<dbReference type="EC" id="1.11.1.5" evidence="9"/>
<keyword evidence="7" id="KW-0408">Iron</keyword>
<dbReference type="GO" id="GO:0004130">
    <property type="term" value="F:cytochrome-c peroxidase activity"/>
    <property type="evidence" value="ECO:0007669"/>
    <property type="project" value="UniProtKB-EC"/>
</dbReference>
<organism evidence="9">
    <name type="scientific">hydrothermal vent metagenome</name>
    <dbReference type="NCBI Taxonomy" id="652676"/>
    <lineage>
        <taxon>unclassified sequences</taxon>
        <taxon>metagenomes</taxon>
        <taxon>ecological metagenomes</taxon>
    </lineage>
</organism>
<dbReference type="PIRSF" id="PIRSF000294">
    <property type="entry name" value="Cytochrome-c_peroxidase"/>
    <property type="match status" value="1"/>
</dbReference>
<dbReference type="GO" id="GO:0009055">
    <property type="term" value="F:electron transfer activity"/>
    <property type="evidence" value="ECO:0007669"/>
    <property type="project" value="InterPro"/>
</dbReference>
<gene>
    <name evidence="9" type="ORF">MNB_SV-13-2034</name>
</gene>
<dbReference type="EMBL" id="FPHM01000050">
    <property type="protein sequence ID" value="SFV58340.1"/>
    <property type="molecule type" value="Genomic_DNA"/>
</dbReference>
<feature type="domain" description="Cytochrome c" evidence="8">
    <location>
        <begin position="27"/>
        <end position="185"/>
    </location>
</feature>
<keyword evidence="6 9" id="KW-0560">Oxidoreductase</keyword>
<dbReference type="InterPro" id="IPR026259">
    <property type="entry name" value="MauG/Cytc_peroxidase"/>
</dbReference>
<dbReference type="InterPro" id="IPR051395">
    <property type="entry name" value="Cytochrome_c_Peroxidase/MauG"/>
</dbReference>
<evidence type="ECO:0000256" key="2">
    <source>
        <dbReference type="ARBA" id="ARBA00022617"/>
    </source>
</evidence>
<keyword evidence="9" id="KW-0575">Peroxidase</keyword>
<dbReference type="AlphaFoldDB" id="A0A1W1BXL1"/>
<evidence type="ECO:0000313" key="9">
    <source>
        <dbReference type="EMBL" id="SFV58340.1"/>
    </source>
</evidence>
<name>A0A1W1BXL1_9ZZZZ</name>
<dbReference type="GO" id="GO:0020037">
    <property type="term" value="F:heme binding"/>
    <property type="evidence" value="ECO:0007669"/>
    <property type="project" value="InterPro"/>
</dbReference>
<feature type="domain" description="Cytochrome c" evidence="8">
    <location>
        <begin position="206"/>
        <end position="362"/>
    </location>
</feature>
<keyword evidence="2" id="KW-0349">Heme</keyword>
<keyword evidence="5" id="KW-0574">Periplasm</keyword>